<comment type="caution">
    <text evidence="8">The sequence shown here is derived from an EMBL/GenBank/DDBJ whole genome shotgun (WGS) entry which is preliminary data.</text>
</comment>
<evidence type="ECO:0000313" key="8">
    <source>
        <dbReference type="EMBL" id="KAJ7321867.1"/>
    </source>
</evidence>
<evidence type="ECO:0000256" key="2">
    <source>
        <dbReference type="ARBA" id="ARBA00009405"/>
    </source>
</evidence>
<protein>
    <recommendedName>
        <fullName evidence="3">hydroxymethylglutaryl-CoA lyase</fullName>
        <ecNumber evidence="3">4.1.3.4</ecNumber>
    </recommendedName>
</protein>
<dbReference type="GO" id="GO:0046872">
    <property type="term" value="F:metal ion binding"/>
    <property type="evidence" value="ECO:0007669"/>
    <property type="project" value="UniProtKB-KW"/>
</dbReference>
<feature type="non-terminal residue" evidence="8">
    <location>
        <position position="1"/>
    </location>
</feature>
<comment type="similarity">
    <text evidence="2">Belongs to the HMG-CoA lyase family.</text>
</comment>
<dbReference type="PROSITE" id="PS50991">
    <property type="entry name" value="PYR_CT"/>
    <property type="match status" value="1"/>
</dbReference>
<dbReference type="CDD" id="cd07938">
    <property type="entry name" value="DRE_TIM_HMGL"/>
    <property type="match status" value="1"/>
</dbReference>
<dbReference type="EMBL" id="JARIHO010000049">
    <property type="protein sequence ID" value="KAJ7321867.1"/>
    <property type="molecule type" value="Genomic_DNA"/>
</dbReference>
<dbReference type="Gene3D" id="3.20.20.70">
    <property type="entry name" value="Aldolase class I"/>
    <property type="match status" value="1"/>
</dbReference>
<dbReference type="GO" id="GO:0046951">
    <property type="term" value="P:ketone body biosynthetic process"/>
    <property type="evidence" value="ECO:0007669"/>
    <property type="project" value="TreeGrafter"/>
</dbReference>
<dbReference type="EC" id="4.1.3.4" evidence="3"/>
<organism evidence="8 9">
    <name type="scientific">Mycena albidolilacea</name>
    <dbReference type="NCBI Taxonomy" id="1033008"/>
    <lineage>
        <taxon>Eukaryota</taxon>
        <taxon>Fungi</taxon>
        <taxon>Dikarya</taxon>
        <taxon>Basidiomycota</taxon>
        <taxon>Agaricomycotina</taxon>
        <taxon>Agaricomycetes</taxon>
        <taxon>Agaricomycetidae</taxon>
        <taxon>Agaricales</taxon>
        <taxon>Marasmiineae</taxon>
        <taxon>Mycenaceae</taxon>
        <taxon>Mycena</taxon>
    </lineage>
</organism>
<dbReference type="Proteomes" id="UP001218218">
    <property type="component" value="Unassembled WGS sequence"/>
</dbReference>
<evidence type="ECO:0000259" key="7">
    <source>
        <dbReference type="PROSITE" id="PS50991"/>
    </source>
</evidence>
<dbReference type="InterPro" id="IPR043594">
    <property type="entry name" value="HMGL"/>
</dbReference>
<dbReference type="Pfam" id="PF00682">
    <property type="entry name" value="HMGL-like"/>
    <property type="match status" value="1"/>
</dbReference>
<dbReference type="PANTHER" id="PTHR42738:SF7">
    <property type="entry name" value="HYDROXYMETHYLGLUTARYL-COA LYASE"/>
    <property type="match status" value="1"/>
</dbReference>
<evidence type="ECO:0000256" key="6">
    <source>
        <dbReference type="ARBA" id="ARBA00049877"/>
    </source>
</evidence>
<dbReference type="PANTHER" id="PTHR42738">
    <property type="entry name" value="HYDROXYMETHYLGLUTARYL-COA LYASE"/>
    <property type="match status" value="1"/>
</dbReference>
<dbReference type="GO" id="GO:0004419">
    <property type="term" value="F:hydroxymethylglutaryl-CoA lyase activity"/>
    <property type="evidence" value="ECO:0007669"/>
    <property type="project" value="UniProtKB-EC"/>
</dbReference>
<name>A0AAD6ZGM4_9AGAR</name>
<dbReference type="SUPFAM" id="SSF51569">
    <property type="entry name" value="Aldolase"/>
    <property type="match status" value="1"/>
</dbReference>
<evidence type="ECO:0000256" key="4">
    <source>
        <dbReference type="ARBA" id="ARBA00022723"/>
    </source>
</evidence>
<feature type="domain" description="Pyruvate carboxyltransferase" evidence="7">
    <location>
        <begin position="28"/>
        <end position="302"/>
    </location>
</feature>
<evidence type="ECO:0000256" key="1">
    <source>
        <dbReference type="ARBA" id="ARBA00005143"/>
    </source>
</evidence>
<reference evidence="8" key="1">
    <citation type="submission" date="2023-03" db="EMBL/GenBank/DDBJ databases">
        <title>Massive genome expansion in bonnet fungi (Mycena s.s.) driven by repeated elements and novel gene families across ecological guilds.</title>
        <authorList>
            <consortium name="Lawrence Berkeley National Laboratory"/>
            <person name="Harder C.B."/>
            <person name="Miyauchi S."/>
            <person name="Viragh M."/>
            <person name="Kuo A."/>
            <person name="Thoen E."/>
            <person name="Andreopoulos B."/>
            <person name="Lu D."/>
            <person name="Skrede I."/>
            <person name="Drula E."/>
            <person name="Henrissat B."/>
            <person name="Morin E."/>
            <person name="Kohler A."/>
            <person name="Barry K."/>
            <person name="LaButti K."/>
            <person name="Morin E."/>
            <person name="Salamov A."/>
            <person name="Lipzen A."/>
            <person name="Mereny Z."/>
            <person name="Hegedus B."/>
            <person name="Baldrian P."/>
            <person name="Stursova M."/>
            <person name="Weitz H."/>
            <person name="Taylor A."/>
            <person name="Grigoriev I.V."/>
            <person name="Nagy L.G."/>
            <person name="Martin F."/>
            <person name="Kauserud H."/>
        </authorList>
    </citation>
    <scope>NUCLEOTIDE SEQUENCE</scope>
    <source>
        <strain evidence="8">CBHHK002</strain>
    </source>
</reference>
<accession>A0AAD6ZGM4</accession>
<comment type="pathway">
    <text evidence="1">Metabolic intermediate metabolism; (S)-3-hydroxy-3-methylglutaryl-CoA degradation; acetoacetate from (S)-3-hydroxy-3-methylglutaryl-CoA: step 1/1.</text>
</comment>
<gene>
    <name evidence="8" type="ORF">DFH08DRAFT_888800</name>
</gene>
<evidence type="ECO:0000256" key="3">
    <source>
        <dbReference type="ARBA" id="ARBA00012910"/>
    </source>
</evidence>
<dbReference type="AlphaFoldDB" id="A0AAD6ZGM4"/>
<keyword evidence="9" id="KW-1185">Reference proteome</keyword>
<dbReference type="GO" id="GO:0006552">
    <property type="term" value="P:L-leucine catabolic process"/>
    <property type="evidence" value="ECO:0007669"/>
    <property type="project" value="TreeGrafter"/>
</dbReference>
<proteinExistence type="inferred from homology"/>
<keyword evidence="5" id="KW-0456">Lyase</keyword>
<evidence type="ECO:0000256" key="5">
    <source>
        <dbReference type="ARBA" id="ARBA00023239"/>
    </source>
</evidence>
<dbReference type="InterPro" id="IPR000891">
    <property type="entry name" value="PYR_CT"/>
</dbReference>
<comment type="catalytic activity">
    <reaction evidence="6">
        <text>(3S)-3-hydroxy-3-methylglutaryl-CoA = acetoacetate + acetyl-CoA</text>
        <dbReference type="Rhea" id="RHEA:24404"/>
        <dbReference type="ChEBI" id="CHEBI:13705"/>
        <dbReference type="ChEBI" id="CHEBI:43074"/>
        <dbReference type="ChEBI" id="CHEBI:57288"/>
        <dbReference type="EC" id="4.1.3.4"/>
    </reaction>
</comment>
<dbReference type="InterPro" id="IPR013785">
    <property type="entry name" value="Aldolase_TIM"/>
</dbReference>
<keyword evidence="4" id="KW-0479">Metal-binding</keyword>
<sequence length="316" mass="33768">TLLPRPLGLRALSRGCGARTYSTASNVVNIVEVGPRDGLQNEKGIIPVSVKAELVSCLGRAGVEIIEAGSFISPKWVPQMAGTADVLLQAERFRNVRYPVLVPNQKCLDAVAALLTKHSVSPPLTHEISIFAAATDAFTRANLNTTTAESLERLAPVVAAALDRGLRVRGYVSVVIACPYSGQVDYVRVRDVAKALIDMGCYEVSLGDTVGMGTLTQVSEMLEEVKKSIPVANHGVRTIDASVGGLGGCPYSPGATGNVVTEDYHVYGTADGIVDLDQMVDIGWWISEQLGRESTNRAGRAIRARRRREAQAKAKL</sequence>
<evidence type="ECO:0000313" key="9">
    <source>
        <dbReference type="Proteomes" id="UP001218218"/>
    </source>
</evidence>